<sequence>MFVKVTKSGPRRYVKLVESFRDEAGKSRQRVIATLGRLEAVTAGESSALINGLLRVSGQPTLDEGTGEADFAQARSVGDTWLLTSLWKELGLDDAFRRVLRSKRQFDVERLLRVMVFNRLCDPESKLGVLRWLEDVLVPDVDTASISHQHLLRTMDTLSDCSEALN</sequence>
<proteinExistence type="predicted"/>
<protein>
    <submittedName>
        <fullName evidence="1">Uncharacterized protein</fullName>
    </submittedName>
</protein>
<dbReference type="AlphaFoldDB" id="A0A1H7WLG8"/>
<dbReference type="STRING" id="650850.SAMN04488129_1351"/>
<evidence type="ECO:0000313" key="1">
    <source>
        <dbReference type="EMBL" id="SEM21859.1"/>
    </source>
</evidence>
<feature type="non-terminal residue" evidence="1">
    <location>
        <position position="166"/>
    </location>
</feature>
<name>A0A1H7WLG8_9GAMM</name>
<accession>A0A1H7WLG8</accession>
<dbReference type="EMBL" id="FOBC01000035">
    <property type="protein sequence ID" value="SEM21859.1"/>
    <property type="molecule type" value="Genomic_DNA"/>
</dbReference>
<reference evidence="2" key="1">
    <citation type="submission" date="2016-10" db="EMBL/GenBank/DDBJ databases">
        <authorList>
            <person name="Varghese N."/>
            <person name="Submissions S."/>
        </authorList>
    </citation>
    <scope>NUCLEOTIDE SEQUENCE [LARGE SCALE GENOMIC DNA]</scope>
    <source>
        <strain evidence="2">CGMCC 1.9150</strain>
    </source>
</reference>
<evidence type="ECO:0000313" key="2">
    <source>
        <dbReference type="Proteomes" id="UP000198807"/>
    </source>
</evidence>
<keyword evidence="2" id="KW-1185">Reference proteome</keyword>
<dbReference type="Proteomes" id="UP000198807">
    <property type="component" value="Unassembled WGS sequence"/>
</dbReference>
<organism evidence="1 2">
    <name type="scientific">Halomonas daqiaonensis</name>
    <dbReference type="NCBI Taxonomy" id="650850"/>
    <lineage>
        <taxon>Bacteria</taxon>
        <taxon>Pseudomonadati</taxon>
        <taxon>Pseudomonadota</taxon>
        <taxon>Gammaproteobacteria</taxon>
        <taxon>Oceanospirillales</taxon>
        <taxon>Halomonadaceae</taxon>
        <taxon>Halomonas</taxon>
    </lineage>
</organism>
<gene>
    <name evidence="1" type="ORF">SAMN04488129_1351</name>
</gene>